<dbReference type="Gene3D" id="1.20.1250.20">
    <property type="entry name" value="MFS general substrate transporter like domains"/>
    <property type="match status" value="1"/>
</dbReference>
<dbReference type="EMBL" id="BAABAL010000018">
    <property type="protein sequence ID" value="GAA4022811.1"/>
    <property type="molecule type" value="Genomic_DNA"/>
</dbReference>
<feature type="transmembrane region" description="Helical" evidence="6">
    <location>
        <begin position="37"/>
        <end position="55"/>
    </location>
</feature>
<dbReference type="CDD" id="cd06173">
    <property type="entry name" value="MFS_MefA_like"/>
    <property type="match status" value="1"/>
</dbReference>
<dbReference type="Pfam" id="PF07690">
    <property type="entry name" value="MFS_1"/>
    <property type="match status" value="1"/>
</dbReference>
<sequence>MWWLWTAYAVSTAGTWLAFDAFPMIAILVLDAGPAEVSALAAAGLAVGAVLAVPLGPWVEVRSKRPVMIAMDLVRCAAVLSVPVAFALGWLSFAQLLLVSVVVIAADITFTAASGALVKALAPPEQLLRVNGRFEATMWTASALGPPLGAAALGVFGPVITVVANGISYVLSAMALRMVGPEPPAPAKAHRFSRADVVQGWRHVLADPVLRRFFANTLLVNGLIMATSPPFAVLMLGELGFAPWQYGLAFGIACLGGLVGSRVVHPLVARFGRDRVMIVAGALRTCWPVGLGFVHPGVGGLVLVIGVEFVLILCMGVFNPVFATYRLERVPKDRVVRVLSAWSITSKAATALLTGLWGALGGLIGARAAITVAGVLLLATPLLLPGLKLFGRSPGHLA</sequence>
<evidence type="ECO:0000256" key="2">
    <source>
        <dbReference type="ARBA" id="ARBA00022475"/>
    </source>
</evidence>
<evidence type="ECO:0000256" key="3">
    <source>
        <dbReference type="ARBA" id="ARBA00022692"/>
    </source>
</evidence>
<feature type="transmembrane region" description="Helical" evidence="6">
    <location>
        <begin position="301"/>
        <end position="323"/>
    </location>
</feature>
<evidence type="ECO:0000313" key="8">
    <source>
        <dbReference type="Proteomes" id="UP001501747"/>
    </source>
</evidence>
<feature type="transmembrane region" description="Helical" evidence="6">
    <location>
        <begin position="148"/>
        <end position="171"/>
    </location>
</feature>
<keyword evidence="5 6" id="KW-0472">Membrane</keyword>
<dbReference type="PANTHER" id="PTHR23513:SF6">
    <property type="entry name" value="MAJOR FACILITATOR SUPERFAMILY ASSOCIATED DOMAIN-CONTAINING PROTEIN"/>
    <property type="match status" value="1"/>
</dbReference>
<dbReference type="SUPFAM" id="SSF103473">
    <property type="entry name" value="MFS general substrate transporter"/>
    <property type="match status" value="1"/>
</dbReference>
<evidence type="ECO:0000256" key="6">
    <source>
        <dbReference type="SAM" id="Phobius"/>
    </source>
</evidence>
<comment type="caution">
    <text evidence="7">The sequence shown here is derived from an EMBL/GenBank/DDBJ whole genome shotgun (WGS) entry which is preliminary data.</text>
</comment>
<keyword evidence="3 6" id="KW-0812">Transmembrane</keyword>
<dbReference type="PANTHER" id="PTHR23513">
    <property type="entry name" value="INTEGRAL MEMBRANE EFFLUX PROTEIN-RELATED"/>
    <property type="match status" value="1"/>
</dbReference>
<evidence type="ECO:0000313" key="7">
    <source>
        <dbReference type="EMBL" id="GAA4022811.1"/>
    </source>
</evidence>
<feature type="transmembrane region" description="Helical" evidence="6">
    <location>
        <begin position="6"/>
        <end position="30"/>
    </location>
</feature>
<dbReference type="RefSeq" id="WP_344880298.1">
    <property type="nucleotide sequence ID" value="NZ_BAABAL010000018.1"/>
</dbReference>
<keyword evidence="2" id="KW-1003">Cell membrane</keyword>
<feature type="transmembrane region" description="Helical" evidence="6">
    <location>
        <begin position="335"/>
        <end position="358"/>
    </location>
</feature>
<feature type="transmembrane region" description="Helical" evidence="6">
    <location>
        <begin position="218"/>
        <end position="237"/>
    </location>
</feature>
<keyword evidence="4 6" id="KW-1133">Transmembrane helix</keyword>
<protein>
    <submittedName>
        <fullName evidence="7">MFS transporter</fullName>
    </submittedName>
</protein>
<evidence type="ECO:0000256" key="1">
    <source>
        <dbReference type="ARBA" id="ARBA00004651"/>
    </source>
</evidence>
<feature type="transmembrane region" description="Helical" evidence="6">
    <location>
        <begin position="364"/>
        <end position="384"/>
    </location>
</feature>
<accession>A0ABP7T905</accession>
<name>A0ABP7T905_9PSEU</name>
<dbReference type="InterPro" id="IPR036259">
    <property type="entry name" value="MFS_trans_sf"/>
</dbReference>
<gene>
    <name evidence="7" type="ORF">GCM10022247_53840</name>
</gene>
<reference evidence="8" key="1">
    <citation type="journal article" date="2019" name="Int. J. Syst. Evol. Microbiol.">
        <title>The Global Catalogue of Microorganisms (GCM) 10K type strain sequencing project: providing services to taxonomists for standard genome sequencing and annotation.</title>
        <authorList>
            <consortium name="The Broad Institute Genomics Platform"/>
            <consortium name="The Broad Institute Genome Sequencing Center for Infectious Disease"/>
            <person name="Wu L."/>
            <person name="Ma J."/>
        </authorList>
    </citation>
    <scope>NUCLEOTIDE SEQUENCE [LARGE SCALE GENOMIC DNA]</scope>
    <source>
        <strain evidence="8">JCM 17342</strain>
    </source>
</reference>
<comment type="subcellular location">
    <subcellularLocation>
        <location evidence="1">Cell membrane</location>
        <topology evidence="1">Multi-pass membrane protein</topology>
    </subcellularLocation>
</comment>
<dbReference type="InterPro" id="IPR011701">
    <property type="entry name" value="MFS"/>
</dbReference>
<organism evidence="7 8">
    <name type="scientific">Allokutzneria multivorans</name>
    <dbReference type="NCBI Taxonomy" id="1142134"/>
    <lineage>
        <taxon>Bacteria</taxon>
        <taxon>Bacillati</taxon>
        <taxon>Actinomycetota</taxon>
        <taxon>Actinomycetes</taxon>
        <taxon>Pseudonocardiales</taxon>
        <taxon>Pseudonocardiaceae</taxon>
        <taxon>Allokutzneria</taxon>
    </lineage>
</organism>
<feature type="transmembrane region" description="Helical" evidence="6">
    <location>
        <begin position="276"/>
        <end position="295"/>
    </location>
</feature>
<evidence type="ECO:0000256" key="5">
    <source>
        <dbReference type="ARBA" id="ARBA00023136"/>
    </source>
</evidence>
<proteinExistence type="predicted"/>
<keyword evidence="8" id="KW-1185">Reference proteome</keyword>
<feature type="transmembrane region" description="Helical" evidence="6">
    <location>
        <begin position="243"/>
        <end position="264"/>
    </location>
</feature>
<dbReference type="Proteomes" id="UP001501747">
    <property type="component" value="Unassembled WGS sequence"/>
</dbReference>
<evidence type="ECO:0000256" key="4">
    <source>
        <dbReference type="ARBA" id="ARBA00022989"/>
    </source>
</evidence>